<dbReference type="EMBL" id="WTPW01002387">
    <property type="protein sequence ID" value="KAF0383965.1"/>
    <property type="molecule type" value="Genomic_DNA"/>
</dbReference>
<feature type="transmembrane region" description="Helical" evidence="1">
    <location>
        <begin position="971"/>
        <end position="991"/>
    </location>
</feature>
<keyword evidence="3" id="KW-1185">Reference proteome</keyword>
<evidence type="ECO:0000313" key="3">
    <source>
        <dbReference type="Proteomes" id="UP000439903"/>
    </source>
</evidence>
<evidence type="ECO:0000313" key="2">
    <source>
        <dbReference type="EMBL" id="KAF0383965.1"/>
    </source>
</evidence>
<keyword evidence="1" id="KW-1133">Transmembrane helix</keyword>
<dbReference type="Proteomes" id="UP000439903">
    <property type="component" value="Unassembled WGS sequence"/>
</dbReference>
<dbReference type="OrthoDB" id="2359855at2759"/>
<gene>
    <name evidence="2" type="ORF">F8M41_011650</name>
</gene>
<name>A0A8H4A038_GIGMA</name>
<keyword evidence="1" id="KW-0812">Transmembrane</keyword>
<sequence>MSVIRPVIPENKEILEWCSDFSKLETYFDKVPLDKQQEVGGQKLKSLLSETEFPGPVPISSNNPITFSLSTHQFQSVRVACKIIQKTRLYLQHIEQNIPINVQPAVFHALIPLGNHSYSRDPRHDPIVLFHRWIIRSKYNGVNCGFEFDPDEKSAVVLENLYERLGQDIASFVSGSISQDSISISDSIHKIFRCQLAFELGEYYFSRNSEKSFYYLCKCRLEGHPYDRTKEYKTFCTIDQDRLSALIKGTSVITTFPPSEQINYFKGDLDYEGVYKVLLISFEKNDSSIMSMEETRALVDQAIKFHKEFAAIKIAVYNALIFQSNASVDDMLSEVPVQCIQYFHNNFDEQVVKDIIELVKTIYGNFPGVKLSVNQRKFLSLFFEKLDNGKVWDAIRKTEGLEFVQYPLEKIIEPLVLLNTRCKSANVFKHKTNGNKKSSQSQETRLNIVHDDFQIPKSLKHIQLRPSRPPSTIPLIFQPLNQSSRIGRNVSQNAISSRWKTVEEFINSARYQQSLDNSKLEHMESLCNNALDDALRMDLQDLEDTVRILMDNSRWQFLSKFFTNMLKLKSKNEFKLAYSAQYHFCQFMLSCIRLLKLYSKYVQDNYNVDSDYESIYQKEFDVIFSMDYDDVRSLRVSTHKLIKALTLLDNKNMELSLRILTKLKNLKWAHQVIGCLIVGYLCSRQSQLGRKQLNSQLYGPLTILLMSTECAQRHWPEKSFNKIAHVLDEKIKPIRLDFTHLLIQLCIESAKYNNPKYCYYLRLANIYCLQGSPLKSLRYSMEAIALKTSFYMFLDKINELWPMHTIKQMILCSLSRKEPIAAIVLHQFIQHEFGCLNEAKPLLDLAINDGTLQKSIFTKFIFDVQVLEHICKHLYSRGETVEFNEISKWLRSHLEEQAPSIFSKGYTFSENDKQTKFKNYVKHKSQKEVIGVDIDPTHQEIVIEELKRQFMYTVLEWIDEENEFNTKFQSYQYIIVMLNYLVVVFTVLCILRCEHSFVFWGLNLLSYNQNKVDDNVIDWMDTEETISTSLEKKFY</sequence>
<accession>A0A8H4A038</accession>
<evidence type="ECO:0000256" key="1">
    <source>
        <dbReference type="SAM" id="Phobius"/>
    </source>
</evidence>
<proteinExistence type="predicted"/>
<protein>
    <submittedName>
        <fullName evidence="2">Uncharacterized protein</fullName>
    </submittedName>
</protein>
<comment type="caution">
    <text evidence="2">The sequence shown here is derived from an EMBL/GenBank/DDBJ whole genome shotgun (WGS) entry which is preliminary data.</text>
</comment>
<reference evidence="2 3" key="1">
    <citation type="journal article" date="2019" name="Environ. Microbiol.">
        <title>At the nexus of three kingdoms: the genome of the mycorrhizal fungus Gigaspora margarita provides insights into plant, endobacterial and fungal interactions.</title>
        <authorList>
            <person name="Venice F."/>
            <person name="Ghignone S."/>
            <person name="Salvioli di Fossalunga A."/>
            <person name="Amselem J."/>
            <person name="Novero M."/>
            <person name="Xianan X."/>
            <person name="Sedzielewska Toro K."/>
            <person name="Morin E."/>
            <person name="Lipzen A."/>
            <person name="Grigoriev I.V."/>
            <person name="Henrissat B."/>
            <person name="Martin F.M."/>
            <person name="Bonfante P."/>
        </authorList>
    </citation>
    <scope>NUCLEOTIDE SEQUENCE [LARGE SCALE GENOMIC DNA]</scope>
    <source>
        <strain evidence="2 3">BEG34</strain>
    </source>
</reference>
<dbReference type="AlphaFoldDB" id="A0A8H4A038"/>
<organism evidence="2 3">
    <name type="scientific">Gigaspora margarita</name>
    <dbReference type="NCBI Taxonomy" id="4874"/>
    <lineage>
        <taxon>Eukaryota</taxon>
        <taxon>Fungi</taxon>
        <taxon>Fungi incertae sedis</taxon>
        <taxon>Mucoromycota</taxon>
        <taxon>Glomeromycotina</taxon>
        <taxon>Glomeromycetes</taxon>
        <taxon>Diversisporales</taxon>
        <taxon>Gigasporaceae</taxon>
        <taxon>Gigaspora</taxon>
    </lineage>
</organism>
<keyword evidence="1" id="KW-0472">Membrane</keyword>